<sequence length="246" mass="25481">MKGMLSPREGLEGTRDSADPRDMTIFGRLDLFAAPSRLRLSLLVGAVAVWAGGMSFGDSHYADGTVLRPGGAFHRFEAAYIVRRTGEVLSLDVVVPCQRTLRAYLSDGVPVSTEDGARAPHSWLTAAPTKGGAALLVSVPKVCGPEGAVQARGSRLVPSSAWFATAVDLAKPSGTAVKIDYASPSAEVEFLSASVVPATFAAYAAQIRRQTAAGPVGSAGTPFGFSEAQIAAGVPPLPKRLEASAE</sequence>
<evidence type="ECO:0000313" key="1">
    <source>
        <dbReference type="EMBL" id="EHP94706.1"/>
    </source>
</evidence>
<dbReference type="Proteomes" id="UP000004382">
    <property type="component" value="Unassembled WGS sequence"/>
</dbReference>
<proteinExistence type="predicted"/>
<organism evidence="1 2">
    <name type="scientific">Methylorubrum extorquens DSM 13060</name>
    <dbReference type="NCBI Taxonomy" id="882800"/>
    <lineage>
        <taxon>Bacteria</taxon>
        <taxon>Pseudomonadati</taxon>
        <taxon>Pseudomonadota</taxon>
        <taxon>Alphaproteobacteria</taxon>
        <taxon>Hyphomicrobiales</taxon>
        <taxon>Methylobacteriaceae</taxon>
        <taxon>Methylorubrum</taxon>
    </lineage>
</organism>
<dbReference type="EMBL" id="AGJK01000005">
    <property type="protein sequence ID" value="EHP94706.1"/>
    <property type="molecule type" value="Genomic_DNA"/>
</dbReference>
<reference evidence="1 2" key="1">
    <citation type="submission" date="2011-09" db="EMBL/GenBank/DDBJ databases">
        <title>The draft genome of Methylobacterium extorquens DSM 13060.</title>
        <authorList>
            <consortium name="US DOE Joint Genome Institute (JGI-PGF)"/>
            <person name="Lucas S."/>
            <person name="Han J."/>
            <person name="Lapidus A."/>
            <person name="Cheng J.-F."/>
            <person name="Goodwin L."/>
            <person name="Pitluck S."/>
            <person name="Peters L."/>
            <person name="Land M.L."/>
            <person name="Hauser L."/>
            <person name="Koskimaki J."/>
            <person name="Halonen O."/>
            <person name="Pirttila A."/>
            <person name="Frank C."/>
            <person name="Woyke T.J."/>
        </authorList>
    </citation>
    <scope>NUCLEOTIDE SEQUENCE [LARGE SCALE GENOMIC DNA]</scope>
    <source>
        <strain evidence="1 2">DSM 13060</strain>
    </source>
</reference>
<accession>H1KCN3</accession>
<protein>
    <submittedName>
        <fullName evidence="1">Uncharacterized protein</fullName>
    </submittedName>
</protein>
<name>H1KCN3_METEX</name>
<dbReference type="PATRIC" id="fig|882800.3.peg.375"/>
<gene>
    <name evidence="1" type="ORF">MetexDRAFT_0395</name>
</gene>
<comment type="caution">
    <text evidence="1">The sequence shown here is derived from an EMBL/GenBank/DDBJ whole genome shotgun (WGS) entry which is preliminary data.</text>
</comment>
<dbReference type="AlphaFoldDB" id="H1KCN3"/>
<evidence type="ECO:0000313" key="2">
    <source>
        <dbReference type="Proteomes" id="UP000004382"/>
    </source>
</evidence>